<dbReference type="RefSeq" id="WP_380071939.1">
    <property type="nucleotide sequence ID" value="NZ_JBHRTO010000001.1"/>
</dbReference>
<organism evidence="1 2">
    <name type="scientific">Cypionkella sinensis</name>
    <dbReference type="NCBI Taxonomy" id="1756043"/>
    <lineage>
        <taxon>Bacteria</taxon>
        <taxon>Pseudomonadati</taxon>
        <taxon>Pseudomonadota</taxon>
        <taxon>Alphaproteobacteria</taxon>
        <taxon>Rhodobacterales</taxon>
        <taxon>Paracoccaceae</taxon>
        <taxon>Cypionkella</taxon>
    </lineage>
</organism>
<keyword evidence="2" id="KW-1185">Reference proteome</keyword>
<evidence type="ECO:0000313" key="2">
    <source>
        <dbReference type="Proteomes" id="UP001595547"/>
    </source>
</evidence>
<proteinExistence type="predicted"/>
<gene>
    <name evidence="1" type="ORF">ACFOGH_04860</name>
</gene>
<reference evidence="2" key="1">
    <citation type="journal article" date="2019" name="Int. J. Syst. Evol. Microbiol.">
        <title>The Global Catalogue of Microorganisms (GCM) 10K type strain sequencing project: providing services to taxonomists for standard genome sequencing and annotation.</title>
        <authorList>
            <consortium name="The Broad Institute Genomics Platform"/>
            <consortium name="The Broad Institute Genome Sequencing Center for Infectious Disease"/>
            <person name="Wu L."/>
            <person name="Ma J."/>
        </authorList>
    </citation>
    <scope>NUCLEOTIDE SEQUENCE [LARGE SCALE GENOMIC DNA]</scope>
    <source>
        <strain evidence="2">KCTC 52039</strain>
    </source>
</reference>
<comment type="caution">
    <text evidence="1">The sequence shown here is derived from an EMBL/GenBank/DDBJ whole genome shotgun (WGS) entry which is preliminary data.</text>
</comment>
<sequence>MDLSENIENVSVNCDELAWFERKLWERRLKSRVYAHIVNKGAAKMQRRISEIWLLSLPLMAGAAFADVPGALRFDTLQDRPLADLCVSELNRCGKSDPLGGDAALVAPTPQFNPLRIGDTVGADCPVVSFGKYRSLRGETYCRVENIYLRIDPATRKIIGIGDPPG</sequence>
<protein>
    <submittedName>
        <fullName evidence="1">Uncharacterized protein</fullName>
    </submittedName>
</protein>
<name>A0ABV7IVH9_9RHOB</name>
<accession>A0ABV7IVH9</accession>
<dbReference type="EMBL" id="JBHRTO010000001">
    <property type="protein sequence ID" value="MFC3180310.1"/>
    <property type="molecule type" value="Genomic_DNA"/>
</dbReference>
<dbReference type="Proteomes" id="UP001595547">
    <property type="component" value="Unassembled WGS sequence"/>
</dbReference>
<evidence type="ECO:0000313" key="1">
    <source>
        <dbReference type="EMBL" id="MFC3180310.1"/>
    </source>
</evidence>